<dbReference type="InterPro" id="IPR036844">
    <property type="entry name" value="Hint_dom_sf"/>
</dbReference>
<dbReference type="PANTHER" id="PTHR32305">
    <property type="match status" value="1"/>
</dbReference>
<dbReference type="EC" id="3.1.-.-" evidence="3"/>
<dbReference type="Proteomes" id="UP000316714">
    <property type="component" value="Unassembled WGS sequence"/>
</dbReference>
<evidence type="ECO:0000313" key="3">
    <source>
        <dbReference type="EMBL" id="TWT37190.1"/>
    </source>
</evidence>
<dbReference type="NCBIfam" id="TIGR01643">
    <property type="entry name" value="YD_repeat_2x"/>
    <property type="match status" value="2"/>
</dbReference>
<dbReference type="GO" id="GO:0016787">
    <property type="term" value="F:hydrolase activity"/>
    <property type="evidence" value="ECO:0007669"/>
    <property type="project" value="UniProtKB-KW"/>
</dbReference>
<accession>A0A5C5VGW8</accession>
<dbReference type="NCBIfam" id="TIGR03696">
    <property type="entry name" value="Rhs_assc_core"/>
    <property type="match status" value="1"/>
</dbReference>
<keyword evidence="2" id="KW-1133">Transmembrane helix</keyword>
<feature type="region of interest" description="Disordered" evidence="1">
    <location>
        <begin position="1792"/>
        <end position="1835"/>
    </location>
</feature>
<keyword evidence="4" id="KW-1185">Reference proteome</keyword>
<dbReference type="Gene3D" id="2.180.10.10">
    <property type="entry name" value="RHS repeat-associated core"/>
    <property type="match status" value="3"/>
</dbReference>
<proteinExistence type="predicted"/>
<feature type="transmembrane region" description="Helical" evidence="2">
    <location>
        <begin position="1866"/>
        <end position="1887"/>
    </location>
</feature>
<evidence type="ECO:0000256" key="1">
    <source>
        <dbReference type="SAM" id="MobiDB-lite"/>
    </source>
</evidence>
<sequence>MTQVTAWATDGAIQEIRREDASSNEVESWLYSYLGSSDPNEGLLSNVQMRQSDGSGGWDIVRQVSYEYYENAEDYGNLGDLKFAIIEDGSSVVLDTNYYRYYTPGEAGGYVHGLKYVFDAKSYARLTADVGDPTLASDSQVSPYAEQYFEYDEYTRATLHAIQGAGATASGGIGEYTYEYTVNSEFSDDFNDWAYKTVETLPGGNKNTFYTNASGAPLLKAFEDVNDSGNPGLEGEEWLTFYEYDSDGRQVMQAMSSAVTDYEIDGNNDLVVTLSSSTGLIHLTEYYTSTTATDTTSGGVASFFKASKVQQGTSGTPVLEQAQDYYVQTESGRTNVVLASDEVYRNTNGTGAETTSYAYTWFTDTVAVESIAVSLPVASASQNGSGSADVTTAYLDEYGRTVWTKDAAGYLSYTEYDPVTGAVVKMIDDVDTASTSDFSDLPSGWQIPTGGGLHLISTMEVDGLGRTIKLVDPVGNVTYTVYDDDAHEVRVYEGWDAASSNTTSPIQVYREDRPGSYTESLTYIWDDAGGVPVDMQARPTGAETLSDSRATIQSLSRTLYNAAGQAVATRDYSSLDGVTYSATPDLGVKGANYLESEGAFTSRGWMVLIADATGTSNHLFYDALGRLAQRWKGTDDVPTTDYNGDSTLDREDFRYWVEQNPNAVEGPAGTSMYKAALNIYDFDQAGGDSNQTETRIYFDSGANDFYTTYYEYDWRNRLTGTLEPDYVATVLTLDNLGRTTESQVFGGSSYSSNAIVTGDLRDQMEFLYDQQGRLYESRDYEVTVNSSTGAGTAGDYLPTDTWYDPRGYVAKTVVGAGTFQKSKYDGAGRMAAAYVSFDADENQTDYSAALSVAGDTVIEQAENWFDGNARMVAATTFKRLPTDSTSTGALTALNSYASTTANWFDDAGRVTHQVDYGRQDVVGAQATDFYDVYGDLIDTNSNRLPDVVESTAPEPNSSDNYLVTKSVYDPRLSDAGRIERQVDNLGRIFETQYDLLDRPIREIRNYNDGAVVETDTRQDITTAYEYDTLGRLATVTALNAKGSGGGVVSQATRYLYESPTNAFVRTGEVSADATDVLTQDQNTLVWSITTDNGDHVTTTYDWLDRAVTATDQRGVVHAYSYDAAGRLSDDTVTDLGIGGENVDGSIRRIAYAYDDLGRQQSITSYGDTSGTQVVNQIEYAYDGWGNLIEEWQANDGAVNTSTTPSVSYVYDDGASAGVAAHLRLTDLIYPNGRTVEYGYGSSGSIDDVLSRVATIGDGTNTHAAYEYLGLDALASEDYEEPEVKLDYSASNFDALDRFGRVADQVWNDYGSTPSVLDEYNYTYDRAGNRTARDNALQSSLDQAYEYDDLDQLVSFERGSGYTQDWGHDALGNWSSFDDDGTVQTRQSNAANEITSISAGAATPAYDRAGNMITTPKPGNETTGLTLEYDAWNRIVSASDGTTTVTYEYDGQDRRIERVSGGTDEHFYYDGEQVVETRLPDGQSVLQPHRQYVWSLRYIDSPILRDSYSAGVLVSGDRLYYLSDANHNITAVVNAAGVVQERYDYDPFGRVTIYDVNWANPTSTSSVGNTRFFAGQSLDVTTGLVYARARWYSTSIGGFVSRDPMGFAAGDMNLHRYVGNNSVIYVDPSGLYGIGTRSAIGGLAGASSGLAAGFAAGGVMGGPPGAAAGAVAGAIGGGLAGLLAGAFASPKASFGDIAAEGLMAGLIEGIVGGAFAGASAARAAARAGHAPPSTRGGFCFVAGTPVLQHADVGRLAETHLVQVESGTSHNSSMVLAVSATVIAVAGVGLPELHSRKPEKTNSSSKARRRQNSRKAPLRPQSAEAMAEPSNMPTSERVEETGVIVPGFKPGCIASEKSSLLSRARIKVVWLTCWLLLAGFFAIPCFFAGDPEPAIEPTPVAASVAETTAPIEQIQVGDRVTGVYSADELAGHTQVDPTTWRKVRLKAESRWEDGTVDLVHVSTLQPPAWVSAHSAEVGNTVPLPLDLLEMGLPENLQAVVVANEPCPPIMDGPGRVVLTTVDHLNDDLYELTFADQDGKIESVRTTGSHKFFRSNDDAWVSARELLRDDFLDGPDGQLQVQSLAQVPGVHRVYNMAVETDHVYRVSMLGALVHNNGCAQPRPDPVTGKPRKPPGFKADPYNNVTAKPRTEGKFLDDAERFLGDGYTTGKDGSLYSADGMRRVRFSNSDLAGHPRSPYASSRGPHGHFEFNGGRNIHIPLVP</sequence>
<reference evidence="3 4" key="1">
    <citation type="submission" date="2019-02" db="EMBL/GenBank/DDBJ databases">
        <title>Deep-cultivation of Planctomycetes and their phenomic and genomic characterization uncovers novel biology.</title>
        <authorList>
            <person name="Wiegand S."/>
            <person name="Jogler M."/>
            <person name="Boedeker C."/>
            <person name="Pinto D."/>
            <person name="Vollmers J."/>
            <person name="Rivas-Marin E."/>
            <person name="Kohn T."/>
            <person name="Peeters S.H."/>
            <person name="Heuer A."/>
            <person name="Rast P."/>
            <person name="Oberbeckmann S."/>
            <person name="Bunk B."/>
            <person name="Jeske O."/>
            <person name="Meyerdierks A."/>
            <person name="Storesund J.E."/>
            <person name="Kallscheuer N."/>
            <person name="Luecker S."/>
            <person name="Lage O.M."/>
            <person name="Pohl T."/>
            <person name="Merkel B.J."/>
            <person name="Hornburger P."/>
            <person name="Mueller R.-W."/>
            <person name="Bruemmer F."/>
            <person name="Labrenz M."/>
            <person name="Spormann A.M."/>
            <person name="Op Den Camp H."/>
            <person name="Overmann J."/>
            <person name="Amann R."/>
            <person name="Jetten M.S.M."/>
            <person name="Mascher T."/>
            <person name="Medema M.H."/>
            <person name="Devos D.P."/>
            <person name="Kaster A.-K."/>
            <person name="Ovreas L."/>
            <person name="Rohde M."/>
            <person name="Galperin M.Y."/>
            <person name="Jogler C."/>
        </authorList>
    </citation>
    <scope>NUCLEOTIDE SEQUENCE [LARGE SCALE GENOMIC DNA]</scope>
    <source>
        <strain evidence="3 4">KOR34</strain>
    </source>
</reference>
<dbReference type="PANTHER" id="PTHR32305:SF15">
    <property type="entry name" value="PROTEIN RHSA-RELATED"/>
    <property type="match status" value="1"/>
</dbReference>
<gene>
    <name evidence="3" type="primary">wapA_3</name>
    <name evidence="3" type="ORF">KOR34_21370</name>
</gene>
<comment type="caution">
    <text evidence="3">The sequence shown here is derived from an EMBL/GenBank/DDBJ whole genome shotgun (WGS) entry which is preliminary data.</text>
</comment>
<dbReference type="Gene3D" id="2.170.16.10">
    <property type="entry name" value="Hedgehog/Intein (Hint) domain"/>
    <property type="match status" value="1"/>
</dbReference>
<dbReference type="InterPro" id="IPR022385">
    <property type="entry name" value="Rhs_assc_core"/>
</dbReference>
<dbReference type="RefSeq" id="WP_146564541.1">
    <property type="nucleotide sequence ID" value="NZ_SIHJ01000001.1"/>
</dbReference>
<dbReference type="SUPFAM" id="SSF51294">
    <property type="entry name" value="Hedgehog/intein (Hint) domain"/>
    <property type="match status" value="1"/>
</dbReference>
<evidence type="ECO:0000256" key="2">
    <source>
        <dbReference type="SAM" id="Phobius"/>
    </source>
</evidence>
<protein>
    <submittedName>
        <fullName evidence="3">tRNA(Glu)-specific nuclease WapA</fullName>
        <ecNumber evidence="3">3.1.-.-</ecNumber>
    </submittedName>
</protein>
<evidence type="ECO:0000313" key="4">
    <source>
        <dbReference type="Proteomes" id="UP000316714"/>
    </source>
</evidence>
<keyword evidence="3" id="KW-0378">Hydrolase</keyword>
<feature type="region of interest" description="Disordered" evidence="1">
    <location>
        <begin position="2117"/>
        <end position="2138"/>
    </location>
</feature>
<dbReference type="InterPro" id="IPR050708">
    <property type="entry name" value="T6SS_VgrG/RHS"/>
</dbReference>
<dbReference type="InterPro" id="IPR006530">
    <property type="entry name" value="YD"/>
</dbReference>
<keyword evidence="2" id="KW-0472">Membrane</keyword>
<dbReference type="EMBL" id="SIHJ01000001">
    <property type="protein sequence ID" value="TWT37190.1"/>
    <property type="molecule type" value="Genomic_DNA"/>
</dbReference>
<dbReference type="OrthoDB" id="291501at2"/>
<keyword evidence="2" id="KW-0812">Transmembrane</keyword>
<feature type="region of interest" description="Disordered" evidence="1">
    <location>
        <begin position="2184"/>
        <end position="2208"/>
    </location>
</feature>
<name>A0A5C5VGW8_9BACT</name>
<organism evidence="3 4">
    <name type="scientific">Posidoniimonas corsicana</name>
    <dbReference type="NCBI Taxonomy" id="1938618"/>
    <lineage>
        <taxon>Bacteria</taxon>
        <taxon>Pseudomonadati</taxon>
        <taxon>Planctomycetota</taxon>
        <taxon>Planctomycetia</taxon>
        <taxon>Pirellulales</taxon>
        <taxon>Lacipirellulaceae</taxon>
        <taxon>Posidoniimonas</taxon>
    </lineage>
</organism>
<feature type="compositionally biased region" description="Basic residues" evidence="1">
    <location>
        <begin position="1804"/>
        <end position="1815"/>
    </location>
</feature>